<gene>
    <name evidence="2" type="ORF">GCM10011398_05340</name>
</gene>
<evidence type="ECO:0000313" key="3">
    <source>
        <dbReference type="Proteomes" id="UP000622860"/>
    </source>
</evidence>
<dbReference type="AlphaFoldDB" id="A0A917H167"/>
<protein>
    <submittedName>
        <fullName evidence="2">Uncharacterized protein</fullName>
    </submittedName>
</protein>
<feature type="transmembrane region" description="Helical" evidence="1">
    <location>
        <begin position="12"/>
        <end position="29"/>
    </location>
</feature>
<dbReference type="EMBL" id="BMFR01000001">
    <property type="protein sequence ID" value="GGG64663.1"/>
    <property type="molecule type" value="Genomic_DNA"/>
</dbReference>
<dbReference type="Proteomes" id="UP000622860">
    <property type="component" value="Unassembled WGS sequence"/>
</dbReference>
<reference evidence="2" key="1">
    <citation type="journal article" date="2014" name="Int. J. Syst. Evol. Microbiol.">
        <title>Complete genome sequence of Corynebacterium casei LMG S-19264T (=DSM 44701T), isolated from a smear-ripened cheese.</title>
        <authorList>
            <consortium name="US DOE Joint Genome Institute (JGI-PGF)"/>
            <person name="Walter F."/>
            <person name="Albersmeier A."/>
            <person name="Kalinowski J."/>
            <person name="Ruckert C."/>
        </authorList>
    </citation>
    <scope>NUCLEOTIDE SEQUENCE</scope>
    <source>
        <strain evidence="2">CGMCC 1.12754</strain>
    </source>
</reference>
<comment type="caution">
    <text evidence="2">The sequence shown here is derived from an EMBL/GenBank/DDBJ whole genome shotgun (WGS) entry which is preliminary data.</text>
</comment>
<evidence type="ECO:0000256" key="1">
    <source>
        <dbReference type="SAM" id="Phobius"/>
    </source>
</evidence>
<dbReference type="RefSeq" id="WP_188453784.1">
    <property type="nucleotide sequence ID" value="NZ_BMFR01000001.1"/>
</dbReference>
<keyword evidence="3" id="KW-1185">Reference proteome</keyword>
<organism evidence="2 3">
    <name type="scientific">Virgibacillus oceani</name>
    <dbReference type="NCBI Taxonomy" id="1479511"/>
    <lineage>
        <taxon>Bacteria</taxon>
        <taxon>Bacillati</taxon>
        <taxon>Bacillota</taxon>
        <taxon>Bacilli</taxon>
        <taxon>Bacillales</taxon>
        <taxon>Bacillaceae</taxon>
        <taxon>Virgibacillus</taxon>
    </lineage>
</organism>
<sequence length="48" mass="5612">MKEKALGKLIEITLISLFLYLLLFVFPNMDTFNINSFLNWDALKNFGN</sequence>
<reference evidence="2" key="2">
    <citation type="submission" date="2020-09" db="EMBL/GenBank/DDBJ databases">
        <authorList>
            <person name="Sun Q."/>
            <person name="Zhou Y."/>
        </authorList>
    </citation>
    <scope>NUCLEOTIDE SEQUENCE</scope>
    <source>
        <strain evidence="2">CGMCC 1.12754</strain>
    </source>
</reference>
<name>A0A917H167_9BACI</name>
<keyword evidence="1" id="KW-0812">Transmembrane</keyword>
<accession>A0A917H167</accession>
<keyword evidence="1" id="KW-0472">Membrane</keyword>
<keyword evidence="1" id="KW-1133">Transmembrane helix</keyword>
<proteinExistence type="predicted"/>
<evidence type="ECO:0000313" key="2">
    <source>
        <dbReference type="EMBL" id="GGG64663.1"/>
    </source>
</evidence>